<gene>
    <name evidence="6" type="ORF">EJ04DRAFT_476881</name>
</gene>
<dbReference type="SMART" id="SM00512">
    <property type="entry name" value="Skp1"/>
    <property type="match status" value="1"/>
</dbReference>
<comment type="similarity">
    <text evidence="2">Belongs to the SKP1 family.</text>
</comment>
<dbReference type="AlphaFoldDB" id="A0A9P4QLW3"/>
<dbReference type="GO" id="GO:0006511">
    <property type="term" value="P:ubiquitin-dependent protein catabolic process"/>
    <property type="evidence" value="ECO:0007669"/>
    <property type="project" value="InterPro"/>
</dbReference>
<evidence type="ECO:0000256" key="2">
    <source>
        <dbReference type="ARBA" id="ARBA00009993"/>
    </source>
</evidence>
<keyword evidence="7" id="KW-1185">Reference proteome</keyword>
<dbReference type="InterPro" id="IPR011333">
    <property type="entry name" value="SKP1/BTB/POZ_sf"/>
</dbReference>
<dbReference type="FunFam" id="3.30.710.10:FF:000035">
    <property type="entry name" value="Elongin C transcription elongation factor"/>
    <property type="match status" value="1"/>
</dbReference>
<dbReference type="InterPro" id="IPR039948">
    <property type="entry name" value="ELC1"/>
</dbReference>
<sequence length="102" mass="11515">MAETKISEYVTLVSNDGYEFKILRSAACVAGTIRKAMDPASGFKEAIESRMTFENLNGLVLEQVCLYLYYHQKHAEARDVPDPDVPQELLLELLMAAEYLQV</sequence>
<dbReference type="GO" id="GO:0005634">
    <property type="term" value="C:nucleus"/>
    <property type="evidence" value="ECO:0007669"/>
    <property type="project" value="UniProtKB-SubCell"/>
</dbReference>
<keyword evidence="4" id="KW-0539">Nucleus</keyword>
<proteinExistence type="inferred from homology"/>
<protein>
    <recommendedName>
        <fullName evidence="3">Elongin-C</fullName>
    </recommendedName>
</protein>
<dbReference type="Gene3D" id="3.30.710.10">
    <property type="entry name" value="Potassium Channel Kv1.1, Chain A"/>
    <property type="match status" value="1"/>
</dbReference>
<evidence type="ECO:0000256" key="1">
    <source>
        <dbReference type="ARBA" id="ARBA00004123"/>
    </source>
</evidence>
<dbReference type="SUPFAM" id="SSF54695">
    <property type="entry name" value="POZ domain"/>
    <property type="match status" value="1"/>
</dbReference>
<dbReference type="EMBL" id="ML996268">
    <property type="protein sequence ID" value="KAF2728750.1"/>
    <property type="molecule type" value="Genomic_DNA"/>
</dbReference>
<dbReference type="OrthoDB" id="249087at2759"/>
<evidence type="ECO:0000256" key="5">
    <source>
        <dbReference type="ARBA" id="ARBA00045385"/>
    </source>
</evidence>
<organism evidence="6 7">
    <name type="scientific">Polyplosphaeria fusca</name>
    <dbReference type="NCBI Taxonomy" id="682080"/>
    <lineage>
        <taxon>Eukaryota</taxon>
        <taxon>Fungi</taxon>
        <taxon>Dikarya</taxon>
        <taxon>Ascomycota</taxon>
        <taxon>Pezizomycotina</taxon>
        <taxon>Dothideomycetes</taxon>
        <taxon>Pleosporomycetidae</taxon>
        <taxon>Pleosporales</taxon>
        <taxon>Tetraplosphaeriaceae</taxon>
        <taxon>Polyplosphaeria</taxon>
    </lineage>
</organism>
<reference evidence="6" key="1">
    <citation type="journal article" date="2020" name="Stud. Mycol.">
        <title>101 Dothideomycetes genomes: a test case for predicting lifestyles and emergence of pathogens.</title>
        <authorList>
            <person name="Haridas S."/>
            <person name="Albert R."/>
            <person name="Binder M."/>
            <person name="Bloem J."/>
            <person name="Labutti K."/>
            <person name="Salamov A."/>
            <person name="Andreopoulos B."/>
            <person name="Baker S."/>
            <person name="Barry K."/>
            <person name="Bills G."/>
            <person name="Bluhm B."/>
            <person name="Cannon C."/>
            <person name="Castanera R."/>
            <person name="Culley D."/>
            <person name="Daum C."/>
            <person name="Ezra D."/>
            <person name="Gonzalez J."/>
            <person name="Henrissat B."/>
            <person name="Kuo A."/>
            <person name="Liang C."/>
            <person name="Lipzen A."/>
            <person name="Lutzoni F."/>
            <person name="Magnuson J."/>
            <person name="Mondo S."/>
            <person name="Nolan M."/>
            <person name="Ohm R."/>
            <person name="Pangilinan J."/>
            <person name="Park H.-J."/>
            <person name="Ramirez L."/>
            <person name="Alfaro M."/>
            <person name="Sun H."/>
            <person name="Tritt A."/>
            <person name="Yoshinaga Y."/>
            <person name="Zwiers L.-H."/>
            <person name="Turgeon B."/>
            <person name="Goodwin S."/>
            <person name="Spatafora J."/>
            <person name="Crous P."/>
            <person name="Grigoriev I."/>
        </authorList>
    </citation>
    <scope>NUCLEOTIDE SEQUENCE</scope>
    <source>
        <strain evidence="6">CBS 125425</strain>
    </source>
</reference>
<comment type="subcellular location">
    <subcellularLocation>
        <location evidence="1">Nucleus</location>
    </subcellularLocation>
</comment>
<dbReference type="Proteomes" id="UP000799444">
    <property type="component" value="Unassembled WGS sequence"/>
</dbReference>
<evidence type="ECO:0000313" key="6">
    <source>
        <dbReference type="EMBL" id="KAF2728750.1"/>
    </source>
</evidence>
<name>A0A9P4QLW3_9PLEO</name>
<evidence type="ECO:0000256" key="4">
    <source>
        <dbReference type="ARBA" id="ARBA00023242"/>
    </source>
</evidence>
<evidence type="ECO:0000313" key="7">
    <source>
        <dbReference type="Proteomes" id="UP000799444"/>
    </source>
</evidence>
<accession>A0A9P4QLW3</accession>
<dbReference type="PANTHER" id="PTHR20648">
    <property type="entry name" value="ELONGIN-C"/>
    <property type="match status" value="1"/>
</dbReference>
<evidence type="ECO:0000256" key="3">
    <source>
        <dbReference type="ARBA" id="ARBA00021347"/>
    </source>
</evidence>
<comment type="caution">
    <text evidence="6">The sequence shown here is derived from an EMBL/GenBank/DDBJ whole genome shotgun (WGS) entry which is preliminary data.</text>
</comment>
<dbReference type="InterPro" id="IPR001232">
    <property type="entry name" value="SKP1-like"/>
</dbReference>
<comment type="function">
    <text evidence="5">Essential component of the SCF (SKP1-CUL1-F-box protein) E3 ubiquitin ligase complexes, which mediate the ubiquitination and subsequent proteasomal degradation of target proteins. Controls sulfur metabolite repression, probably by mediating the inactivation or degradation of the metR transcription factor.</text>
</comment>